<evidence type="ECO:0000313" key="2">
    <source>
        <dbReference type="Proteomes" id="UP000002089"/>
    </source>
</evidence>
<organism evidence="1 2">
    <name type="scientific">Pseudomonas phage LKA1</name>
    <dbReference type="NCBI Taxonomy" id="386793"/>
    <lineage>
        <taxon>Viruses</taxon>
        <taxon>Duplodnaviria</taxon>
        <taxon>Heunggongvirae</taxon>
        <taxon>Uroviricota</taxon>
        <taxon>Caudoviricetes</taxon>
        <taxon>Autographivirales</taxon>
        <taxon>Autoscriptoviridae</taxon>
        <taxon>Stubburvirus</taxon>
        <taxon>Stubburvirus LKA1</taxon>
    </lineage>
</organism>
<protein>
    <recommendedName>
        <fullName evidence="3">Transposase</fullName>
    </recommendedName>
</protein>
<dbReference type="Proteomes" id="UP000002089">
    <property type="component" value="Segment"/>
</dbReference>
<dbReference type="RefSeq" id="YP_001522856.1">
    <property type="nucleotide sequence ID" value="NC_009936.1"/>
</dbReference>
<sequence>MAKAWRKISGENKRIRRLGIMADRAFRVNPGVSARMAWLLRSTGVVPAHDYSLKTKEAV</sequence>
<name>Q0E5Z9_9CAUD</name>
<evidence type="ECO:0000313" key="1">
    <source>
        <dbReference type="EMBL" id="CAK24983.1"/>
    </source>
</evidence>
<keyword evidence="2" id="KW-1185">Reference proteome</keyword>
<reference evidence="1 2" key="1">
    <citation type="journal article" date="2006" name="J. Bacteriol.">
        <title>Genomic analysis of Pseudomonas aeruginosa phages LKD16 and LKA1: establishment of the phiKMV subgroup within the T7 supergroup.</title>
        <authorList>
            <person name="Ceyssens P.J."/>
            <person name="Lavigne R."/>
            <person name="Mattheus W."/>
            <person name="Chibeu A."/>
            <person name="Hertveldt K."/>
            <person name="Mast J."/>
            <person name="Robben J."/>
            <person name="Volckaert G."/>
        </authorList>
    </citation>
    <scope>NUCLEOTIDE SEQUENCE</scope>
</reference>
<dbReference type="EMBL" id="AM265639">
    <property type="protein sequence ID" value="CAK24983.1"/>
    <property type="molecule type" value="Genomic_DNA"/>
</dbReference>
<dbReference type="GeneID" id="5687484"/>
<proteinExistence type="predicted"/>
<evidence type="ECO:0008006" key="3">
    <source>
        <dbReference type="Google" id="ProtNLM"/>
    </source>
</evidence>
<accession>Q0E5Z9</accession>
<dbReference type="KEGG" id="vg:5687484"/>